<reference evidence="1" key="1">
    <citation type="submission" date="2023-05" db="EMBL/GenBank/DDBJ databases">
        <authorList>
            <person name="Stuckert A."/>
        </authorList>
    </citation>
    <scope>NUCLEOTIDE SEQUENCE</scope>
</reference>
<evidence type="ECO:0000313" key="2">
    <source>
        <dbReference type="Proteomes" id="UP001162483"/>
    </source>
</evidence>
<dbReference type="EMBL" id="CATNWA010007313">
    <property type="protein sequence ID" value="CAI9553770.1"/>
    <property type="molecule type" value="Genomic_DNA"/>
</dbReference>
<keyword evidence="2" id="KW-1185">Reference proteome</keyword>
<proteinExistence type="predicted"/>
<dbReference type="Proteomes" id="UP001162483">
    <property type="component" value="Unassembled WGS sequence"/>
</dbReference>
<organism evidence="1 2">
    <name type="scientific">Staurois parvus</name>
    <dbReference type="NCBI Taxonomy" id="386267"/>
    <lineage>
        <taxon>Eukaryota</taxon>
        <taxon>Metazoa</taxon>
        <taxon>Chordata</taxon>
        <taxon>Craniata</taxon>
        <taxon>Vertebrata</taxon>
        <taxon>Euteleostomi</taxon>
        <taxon>Amphibia</taxon>
        <taxon>Batrachia</taxon>
        <taxon>Anura</taxon>
        <taxon>Neobatrachia</taxon>
        <taxon>Ranoidea</taxon>
        <taxon>Ranidae</taxon>
        <taxon>Staurois</taxon>
    </lineage>
</organism>
<comment type="caution">
    <text evidence="1">The sequence shown here is derived from an EMBL/GenBank/DDBJ whole genome shotgun (WGS) entry which is preliminary data.</text>
</comment>
<protein>
    <submittedName>
        <fullName evidence="1">Uncharacterized protein</fullName>
    </submittedName>
</protein>
<name>A0ABN9C253_9NEOB</name>
<gene>
    <name evidence="1" type="ORF">SPARVUS_LOCUS4095025</name>
</gene>
<accession>A0ABN9C253</accession>
<evidence type="ECO:0000313" key="1">
    <source>
        <dbReference type="EMBL" id="CAI9553770.1"/>
    </source>
</evidence>
<sequence>MNGGQRFSDPQDLYMREEYFFWISRFLLIILLSHQRLRSAPESITVISTAKE</sequence>